<keyword evidence="7" id="KW-0808">Transferase</keyword>
<dbReference type="RefSeq" id="WP_344816012.1">
    <property type="nucleotide sequence ID" value="NZ_BAABCT010000003.1"/>
</dbReference>
<feature type="transmembrane region" description="Helical" evidence="6">
    <location>
        <begin position="269"/>
        <end position="287"/>
    </location>
</feature>
<evidence type="ECO:0000256" key="1">
    <source>
        <dbReference type="ARBA" id="ARBA00004141"/>
    </source>
</evidence>
<proteinExistence type="predicted"/>
<gene>
    <name evidence="7" type="ORF">GCM10022389_13810</name>
</gene>
<feature type="transmembrane region" description="Helical" evidence="6">
    <location>
        <begin position="194"/>
        <end position="218"/>
    </location>
</feature>
<evidence type="ECO:0000256" key="4">
    <source>
        <dbReference type="ARBA" id="ARBA00022989"/>
    </source>
</evidence>
<dbReference type="Pfam" id="PF01040">
    <property type="entry name" value="UbiA"/>
    <property type="match status" value="1"/>
</dbReference>
<dbReference type="CDD" id="cd13963">
    <property type="entry name" value="PT_UbiA_2"/>
    <property type="match status" value="1"/>
</dbReference>
<evidence type="ECO:0000256" key="2">
    <source>
        <dbReference type="ARBA" id="ARBA00022475"/>
    </source>
</evidence>
<keyword evidence="8" id="KW-1185">Reference proteome</keyword>
<feature type="transmembrane region" description="Helical" evidence="6">
    <location>
        <begin position="230"/>
        <end position="248"/>
    </location>
</feature>
<dbReference type="InterPro" id="IPR044878">
    <property type="entry name" value="UbiA_sf"/>
</dbReference>
<dbReference type="EMBL" id="BAABCT010000003">
    <property type="protein sequence ID" value="GAA4069869.1"/>
    <property type="molecule type" value="Genomic_DNA"/>
</dbReference>
<evidence type="ECO:0000313" key="7">
    <source>
        <dbReference type="EMBL" id="GAA4069869.1"/>
    </source>
</evidence>
<feature type="transmembrane region" description="Helical" evidence="6">
    <location>
        <begin position="128"/>
        <end position="150"/>
    </location>
</feature>
<feature type="transmembrane region" description="Helical" evidence="6">
    <location>
        <begin position="75"/>
        <end position="95"/>
    </location>
</feature>
<dbReference type="InterPro" id="IPR039653">
    <property type="entry name" value="Prenyltransferase"/>
</dbReference>
<accession>A0ABP7VMA2</accession>
<dbReference type="Proteomes" id="UP001500367">
    <property type="component" value="Unassembled WGS sequence"/>
</dbReference>
<dbReference type="NCBIfam" id="NF008977">
    <property type="entry name" value="PRK12324.1-2"/>
    <property type="match status" value="1"/>
</dbReference>
<keyword evidence="2" id="KW-1003">Cell membrane</keyword>
<feature type="transmembrane region" description="Helical" evidence="6">
    <location>
        <begin position="101"/>
        <end position="121"/>
    </location>
</feature>
<dbReference type="GO" id="GO:0016757">
    <property type="term" value="F:glycosyltransferase activity"/>
    <property type="evidence" value="ECO:0007669"/>
    <property type="project" value="UniProtKB-KW"/>
</dbReference>
<comment type="caution">
    <text evidence="7">The sequence shown here is derived from an EMBL/GenBank/DDBJ whole genome shotgun (WGS) entry which is preliminary data.</text>
</comment>
<keyword evidence="5 6" id="KW-0472">Membrane</keyword>
<feature type="transmembrane region" description="Helical" evidence="6">
    <location>
        <begin position="156"/>
        <end position="173"/>
    </location>
</feature>
<reference evidence="8" key="1">
    <citation type="journal article" date="2019" name="Int. J. Syst. Evol. Microbiol.">
        <title>The Global Catalogue of Microorganisms (GCM) 10K type strain sequencing project: providing services to taxonomists for standard genome sequencing and annotation.</title>
        <authorList>
            <consortium name="The Broad Institute Genomics Platform"/>
            <consortium name="The Broad Institute Genome Sequencing Center for Infectious Disease"/>
            <person name="Wu L."/>
            <person name="Ma J."/>
        </authorList>
    </citation>
    <scope>NUCLEOTIDE SEQUENCE [LARGE SCALE GENOMIC DNA]</scope>
    <source>
        <strain evidence="8">JCM 17069</strain>
    </source>
</reference>
<comment type="subcellular location">
    <subcellularLocation>
        <location evidence="1">Membrane</location>
        <topology evidence="1">Multi-pass membrane protein</topology>
    </subcellularLocation>
</comment>
<feature type="transmembrane region" description="Helical" evidence="6">
    <location>
        <begin position="35"/>
        <end position="55"/>
    </location>
</feature>
<evidence type="ECO:0000256" key="3">
    <source>
        <dbReference type="ARBA" id="ARBA00022692"/>
    </source>
</evidence>
<organism evidence="7 8">
    <name type="scientific">Flavobacterium cheonanense</name>
    <dbReference type="NCBI Taxonomy" id="706183"/>
    <lineage>
        <taxon>Bacteria</taxon>
        <taxon>Pseudomonadati</taxon>
        <taxon>Bacteroidota</taxon>
        <taxon>Flavobacteriia</taxon>
        <taxon>Flavobacteriales</taxon>
        <taxon>Flavobacteriaceae</taxon>
        <taxon>Flavobacterium</taxon>
    </lineage>
</organism>
<keyword evidence="4 6" id="KW-1133">Transmembrane helix</keyword>
<keyword evidence="7" id="KW-0328">Glycosyltransferase</keyword>
<dbReference type="Gene3D" id="1.10.357.140">
    <property type="entry name" value="UbiA prenyltransferase"/>
    <property type="match status" value="1"/>
</dbReference>
<keyword evidence="3 6" id="KW-0812">Transmembrane</keyword>
<evidence type="ECO:0000256" key="5">
    <source>
        <dbReference type="ARBA" id="ARBA00023136"/>
    </source>
</evidence>
<name>A0ABP7VMA2_9FLAO</name>
<dbReference type="PANTHER" id="PTHR11048:SF5">
    <property type="entry name" value="DECAPRENYL-PHOSPHATE PHOSPHORIBOSYLTRANSFERASE"/>
    <property type="match status" value="1"/>
</dbReference>
<evidence type="ECO:0000256" key="6">
    <source>
        <dbReference type="SAM" id="Phobius"/>
    </source>
</evidence>
<evidence type="ECO:0000313" key="8">
    <source>
        <dbReference type="Proteomes" id="UP001500367"/>
    </source>
</evidence>
<sequence length="289" mass="33357">MRNYLKLIRVEQYIKNAFVFAPLFFDSQFLNLDNLINVILAFLCFCTISSSVYIFNDYFDINEDKNHPQKRFRPLASGSISIKNGLVLMLILMISSLTVSYLISIELFLVIISYLALNFLYSKWLKHIAILDVNIIAVGFILRIVAGSVVSNVVPSIWILLITYLLALFLGISKRRTDVILAENGNDVRKNIEGYNLIFIDVILGILASIIIVSYIFYCISPEVQLHYHSNLLYVSIIFVVNGIFRYLKLVFVDQSTYSPTKIVLHDRFIQFTILGWLLLMSYLLYFRN</sequence>
<dbReference type="InterPro" id="IPR000537">
    <property type="entry name" value="UbiA_prenyltransferase"/>
</dbReference>
<protein>
    <submittedName>
        <fullName evidence="7">Decaprenyl-phosphate phosphoribosyltransferase</fullName>
    </submittedName>
</protein>
<dbReference type="PANTHER" id="PTHR11048">
    <property type="entry name" value="PRENYLTRANSFERASES"/>
    <property type="match status" value="1"/>
</dbReference>